<dbReference type="Proteomes" id="UP000315496">
    <property type="component" value="Chromosome 3"/>
</dbReference>
<dbReference type="VEuPathDB" id="GiardiaDB:GMRT_13902"/>
<reference evidence="1 2" key="1">
    <citation type="submission" date="2019-05" db="EMBL/GenBank/DDBJ databases">
        <title>The compact genome of Giardia muris reveals important steps in the evolution of intestinal protozoan parasites.</title>
        <authorList>
            <person name="Xu F."/>
            <person name="Jimenez-Gonzalez A."/>
            <person name="Einarsson E."/>
            <person name="Astvaldsson A."/>
            <person name="Peirasmaki D."/>
            <person name="Eckmann L."/>
            <person name="Andersson J.O."/>
            <person name="Svard S.G."/>
            <person name="Jerlstrom-Hultqvist J."/>
        </authorList>
    </citation>
    <scope>NUCLEOTIDE SEQUENCE [LARGE SCALE GENOMIC DNA]</scope>
    <source>
        <strain evidence="1 2">Roberts-Thomson</strain>
    </source>
</reference>
<comment type="caution">
    <text evidence="1">The sequence shown here is derived from an EMBL/GenBank/DDBJ whole genome shotgun (WGS) entry which is preliminary data.</text>
</comment>
<gene>
    <name evidence="1" type="ORF">GMRT_13902</name>
</gene>
<dbReference type="EMBL" id="VDLU01000003">
    <property type="protein sequence ID" value="TNJ28014.1"/>
    <property type="molecule type" value="Genomic_DNA"/>
</dbReference>
<accession>A0A4Z1SQ92</accession>
<sequence length="222" mass="24990">MCDEQYISAFELTTMAELLFGHVGTGPRSELDLQRTLRDFFHGIGTGSLIKGLTWADVLEKDLFVSCYANSLQLLHVILQPRTRDDWLDACTFFVSDVPVEHIDTILRVCRLASFGAPGDPGEADWDQDLGPSGTYIHWFVAYFRRIQFLNALEAVCSLHPDVASFREKLPELADRFEAPERAFTLSAMTMALDSIGHVDYLELLTRLMGSLHGTQKQDFKG</sequence>
<keyword evidence="2" id="KW-1185">Reference proteome</keyword>
<evidence type="ECO:0000313" key="1">
    <source>
        <dbReference type="EMBL" id="TNJ28014.1"/>
    </source>
</evidence>
<protein>
    <submittedName>
        <fullName evidence="1">Uncharacterized protein</fullName>
    </submittedName>
</protein>
<evidence type="ECO:0000313" key="2">
    <source>
        <dbReference type="Proteomes" id="UP000315496"/>
    </source>
</evidence>
<proteinExistence type="predicted"/>
<dbReference type="AlphaFoldDB" id="A0A4Z1SQ92"/>
<name>A0A4Z1SQ92_GIAMU</name>
<organism evidence="1 2">
    <name type="scientific">Giardia muris</name>
    <dbReference type="NCBI Taxonomy" id="5742"/>
    <lineage>
        <taxon>Eukaryota</taxon>
        <taxon>Metamonada</taxon>
        <taxon>Diplomonadida</taxon>
        <taxon>Hexamitidae</taxon>
        <taxon>Giardiinae</taxon>
        <taxon>Giardia</taxon>
    </lineage>
</organism>
<dbReference type="OrthoDB" id="10252755at2759"/>